<feature type="binding site" evidence="8">
    <location>
        <position position="91"/>
    </location>
    <ligand>
        <name>ATP</name>
        <dbReference type="ChEBI" id="CHEBI:30616"/>
    </ligand>
</feature>
<comment type="catalytic activity">
    <reaction evidence="8">
        <text>succinate + ATP + CoA = succinyl-CoA + ADP + phosphate</text>
        <dbReference type="Rhea" id="RHEA:17661"/>
        <dbReference type="ChEBI" id="CHEBI:30031"/>
        <dbReference type="ChEBI" id="CHEBI:30616"/>
        <dbReference type="ChEBI" id="CHEBI:43474"/>
        <dbReference type="ChEBI" id="CHEBI:57287"/>
        <dbReference type="ChEBI" id="CHEBI:57292"/>
        <dbReference type="ChEBI" id="CHEBI:456216"/>
        <dbReference type="EC" id="6.2.1.5"/>
    </reaction>
</comment>
<evidence type="ECO:0000313" key="11">
    <source>
        <dbReference type="Proteomes" id="UP000198923"/>
    </source>
</evidence>
<evidence type="ECO:0000256" key="2">
    <source>
        <dbReference type="ARBA" id="ARBA00022532"/>
    </source>
</evidence>
<dbReference type="InterPro" id="IPR005809">
    <property type="entry name" value="Succ_CoA_ligase-like_bsu"/>
</dbReference>
<feature type="binding site" evidence="8">
    <location>
        <position position="99"/>
    </location>
    <ligand>
        <name>ATP</name>
        <dbReference type="ChEBI" id="CHEBI:30616"/>
    </ligand>
</feature>
<name>A0A1G8CXM1_9ACTN</name>
<keyword evidence="5 8" id="KW-0547">Nucleotide-binding</keyword>
<dbReference type="PROSITE" id="PS01217">
    <property type="entry name" value="SUCCINYL_COA_LIG_3"/>
    <property type="match status" value="1"/>
</dbReference>
<evidence type="ECO:0000256" key="6">
    <source>
        <dbReference type="ARBA" id="ARBA00022840"/>
    </source>
</evidence>
<dbReference type="OrthoDB" id="9802602at2"/>
<dbReference type="EMBL" id="FNCN01000017">
    <property type="protein sequence ID" value="SDH49943.1"/>
    <property type="molecule type" value="Genomic_DNA"/>
</dbReference>
<protein>
    <recommendedName>
        <fullName evidence="8">Succinate--CoA ligase [ADP-forming] subunit beta</fullName>
        <ecNumber evidence="8">6.2.1.5</ecNumber>
    </recommendedName>
    <alternativeName>
        <fullName evidence="8">Succinyl-CoA synthetase subunit beta</fullName>
        <shortName evidence="8">SCS-beta</shortName>
    </alternativeName>
</protein>
<dbReference type="UniPathway" id="UPA00223">
    <property type="reaction ID" value="UER00999"/>
</dbReference>
<evidence type="ECO:0000256" key="3">
    <source>
        <dbReference type="ARBA" id="ARBA00022598"/>
    </source>
</evidence>
<evidence type="ECO:0000256" key="7">
    <source>
        <dbReference type="ARBA" id="ARBA00022842"/>
    </source>
</evidence>
<dbReference type="SUPFAM" id="SSF56059">
    <property type="entry name" value="Glutathione synthetase ATP-binding domain-like"/>
    <property type="match status" value="1"/>
</dbReference>
<dbReference type="RefSeq" id="WP_093171689.1">
    <property type="nucleotide sequence ID" value="NZ_FNCN01000017.1"/>
</dbReference>
<keyword evidence="7 8" id="KW-0460">Magnesium</keyword>
<dbReference type="Pfam" id="PF08442">
    <property type="entry name" value="ATP-grasp_2"/>
    <property type="match status" value="1"/>
</dbReference>
<dbReference type="GO" id="GO:0006104">
    <property type="term" value="P:succinyl-CoA metabolic process"/>
    <property type="evidence" value="ECO:0007669"/>
    <property type="project" value="TreeGrafter"/>
</dbReference>
<evidence type="ECO:0000256" key="1">
    <source>
        <dbReference type="ARBA" id="ARBA00009182"/>
    </source>
</evidence>
<feature type="binding site" evidence="8">
    <location>
        <position position="205"/>
    </location>
    <ligand>
        <name>Mg(2+)</name>
        <dbReference type="ChEBI" id="CHEBI:18420"/>
    </ligand>
</feature>
<sequence>MDLFEHQAKELFAEYGIPVPRGVVAHTVEQARAAAEELTGRVVVKAQVKTGGRGKAGGVKVAADAADAAGKATEILGMDIKGHTVHKVLVEEASAIAEEYYFSFLLDRANRTFLAICSAAGGMDIEEVAATTPDKVAKVPVSAIEGVDRARAREIAAAGGLPEAALDGSAELIEKLWAVFVDEDASLVEVNPLILTADGRVVALDGKVTLDDNAGFRQPEHEAYADKAAEDPLEAKAKEKDLNYVKLDGSVGIIGNGAGLVMSTLDVVAYAGEEFGGQRPANFLDIGGGASAEVMANGLEIVLSDPSVKSVFVNVFGGITACDAVANGVVAAFQLLAERGESVTRPLVVRLDGNNALLGRKILADAALPGVELVDTMDDAAKRAAELAAAGV</sequence>
<comment type="catalytic activity">
    <reaction evidence="8">
        <text>GTP + succinate + CoA = succinyl-CoA + GDP + phosphate</text>
        <dbReference type="Rhea" id="RHEA:22120"/>
        <dbReference type="ChEBI" id="CHEBI:30031"/>
        <dbReference type="ChEBI" id="CHEBI:37565"/>
        <dbReference type="ChEBI" id="CHEBI:43474"/>
        <dbReference type="ChEBI" id="CHEBI:57287"/>
        <dbReference type="ChEBI" id="CHEBI:57292"/>
        <dbReference type="ChEBI" id="CHEBI:58189"/>
    </reaction>
</comment>
<dbReference type="GO" id="GO:0004776">
    <property type="term" value="F:succinate-CoA ligase (GDP-forming) activity"/>
    <property type="evidence" value="ECO:0007669"/>
    <property type="project" value="RHEA"/>
</dbReference>
<dbReference type="GO" id="GO:0042709">
    <property type="term" value="C:succinate-CoA ligase complex"/>
    <property type="evidence" value="ECO:0007669"/>
    <property type="project" value="TreeGrafter"/>
</dbReference>
<dbReference type="GO" id="GO:0006099">
    <property type="term" value="P:tricarboxylic acid cycle"/>
    <property type="evidence" value="ECO:0007669"/>
    <property type="project" value="UniProtKB-UniRule"/>
</dbReference>
<evidence type="ECO:0000313" key="10">
    <source>
        <dbReference type="EMBL" id="SDH49943.1"/>
    </source>
</evidence>
<feature type="binding site" evidence="8">
    <location>
        <position position="94"/>
    </location>
    <ligand>
        <name>ATP</name>
        <dbReference type="ChEBI" id="CHEBI:30616"/>
    </ligand>
</feature>
<feature type="binding site" evidence="8">
    <location>
        <position position="256"/>
    </location>
    <ligand>
        <name>substrate</name>
        <note>ligand shared with subunit alpha</note>
    </ligand>
</feature>
<evidence type="ECO:0000256" key="8">
    <source>
        <dbReference type="HAMAP-Rule" id="MF_00558"/>
    </source>
</evidence>
<comment type="function">
    <text evidence="8">Succinyl-CoA synthetase functions in the citric acid cycle (TCA), coupling the hydrolysis of succinyl-CoA to the synthesis of either ATP or GTP and thus represents the only step of substrate-level phosphorylation in the TCA. The beta subunit provides nucleotide specificity of the enzyme and binds the substrate succinate, while the binding sites for coenzyme A and phosphate are found in the alpha subunit.</text>
</comment>
<comment type="pathway">
    <text evidence="8">Carbohydrate metabolism; tricarboxylic acid cycle; succinate from succinyl-CoA (ligase route): step 1/1.</text>
</comment>
<dbReference type="InterPro" id="IPR011761">
    <property type="entry name" value="ATP-grasp"/>
</dbReference>
<dbReference type="GO" id="GO:0004775">
    <property type="term" value="F:succinate-CoA ligase (ADP-forming) activity"/>
    <property type="evidence" value="ECO:0007669"/>
    <property type="project" value="UniProtKB-UniRule"/>
</dbReference>
<dbReference type="AlphaFoldDB" id="A0A1G8CXM1"/>
<proteinExistence type="inferred from homology"/>
<dbReference type="EC" id="6.2.1.5" evidence="8"/>
<keyword evidence="11" id="KW-1185">Reference proteome</keyword>
<dbReference type="GO" id="GO:0005829">
    <property type="term" value="C:cytosol"/>
    <property type="evidence" value="ECO:0007669"/>
    <property type="project" value="TreeGrafter"/>
</dbReference>
<dbReference type="PANTHER" id="PTHR11815:SF10">
    <property type="entry name" value="SUCCINATE--COA LIGASE [GDP-FORMING] SUBUNIT BETA, MITOCHONDRIAL"/>
    <property type="match status" value="1"/>
</dbReference>
<keyword evidence="4 8" id="KW-0479">Metal-binding</keyword>
<comment type="similarity">
    <text evidence="1 8">Belongs to the succinate/malate CoA ligase beta subunit family.</text>
</comment>
<evidence type="ECO:0000256" key="5">
    <source>
        <dbReference type="ARBA" id="ARBA00022741"/>
    </source>
</evidence>
<feature type="binding site" evidence="8">
    <location>
        <position position="191"/>
    </location>
    <ligand>
        <name>Mg(2+)</name>
        <dbReference type="ChEBI" id="CHEBI:18420"/>
    </ligand>
</feature>
<comment type="cofactor">
    <cofactor evidence="8">
        <name>Mg(2+)</name>
        <dbReference type="ChEBI" id="CHEBI:18420"/>
    </cofactor>
    <text evidence="8">Binds 1 Mg(2+) ion per subunit.</text>
</comment>
<reference evidence="10 11" key="1">
    <citation type="submission" date="2016-10" db="EMBL/GenBank/DDBJ databases">
        <authorList>
            <person name="de Groot N.N."/>
        </authorList>
    </citation>
    <scope>NUCLEOTIDE SEQUENCE [LARGE SCALE GENOMIC DNA]</scope>
    <source>
        <strain evidence="10 11">CPCC 201354</strain>
    </source>
</reference>
<feature type="domain" description="ATP-grasp" evidence="9">
    <location>
        <begin position="9"/>
        <end position="227"/>
    </location>
</feature>
<dbReference type="PROSITE" id="PS50975">
    <property type="entry name" value="ATP_GRASP"/>
    <property type="match status" value="1"/>
</dbReference>
<evidence type="ECO:0000259" key="9">
    <source>
        <dbReference type="PROSITE" id="PS50975"/>
    </source>
</evidence>
<dbReference type="GO" id="GO:0000287">
    <property type="term" value="F:magnesium ion binding"/>
    <property type="evidence" value="ECO:0007669"/>
    <property type="project" value="UniProtKB-UniRule"/>
</dbReference>
<dbReference type="NCBIfam" id="TIGR01016">
    <property type="entry name" value="sucCoAbeta"/>
    <property type="match status" value="1"/>
</dbReference>
<accession>A0A1G8CXM1</accession>
<dbReference type="FunFam" id="3.30.1490.20:FF:000014">
    <property type="entry name" value="Succinate--CoA ligase [ADP-forming] subunit beta"/>
    <property type="match status" value="1"/>
</dbReference>
<feature type="binding site" evidence="8">
    <location>
        <begin position="52"/>
        <end position="54"/>
    </location>
    <ligand>
        <name>ATP</name>
        <dbReference type="ChEBI" id="CHEBI:30616"/>
    </ligand>
</feature>
<keyword evidence="6 8" id="KW-0067">ATP-binding</keyword>
<dbReference type="InterPro" id="IPR005811">
    <property type="entry name" value="SUCC_ACL_C"/>
</dbReference>
<dbReference type="PIRSF" id="PIRSF001554">
    <property type="entry name" value="SucCS_beta"/>
    <property type="match status" value="1"/>
</dbReference>
<dbReference type="Gene3D" id="3.30.1490.20">
    <property type="entry name" value="ATP-grasp fold, A domain"/>
    <property type="match status" value="1"/>
</dbReference>
<dbReference type="PANTHER" id="PTHR11815">
    <property type="entry name" value="SUCCINYL-COA SYNTHETASE BETA CHAIN"/>
    <property type="match status" value="1"/>
</dbReference>
<keyword evidence="3 8" id="KW-0436">Ligase</keyword>
<dbReference type="Pfam" id="PF00549">
    <property type="entry name" value="Ligase_CoA"/>
    <property type="match status" value="1"/>
</dbReference>
<comment type="subunit">
    <text evidence="8">Heterotetramer of two alpha and two beta subunits.</text>
</comment>
<dbReference type="Proteomes" id="UP000198923">
    <property type="component" value="Unassembled WGS sequence"/>
</dbReference>
<evidence type="ECO:0000256" key="4">
    <source>
        <dbReference type="ARBA" id="ARBA00022723"/>
    </source>
</evidence>
<dbReference type="FunFam" id="3.40.50.261:FF:000007">
    <property type="entry name" value="Succinate--CoA ligase [ADP-forming] subunit beta"/>
    <property type="match status" value="1"/>
</dbReference>
<dbReference type="Gene3D" id="3.40.50.261">
    <property type="entry name" value="Succinyl-CoA synthetase domains"/>
    <property type="match status" value="1"/>
</dbReference>
<organism evidence="10 11">
    <name type="scientific">Sinosporangium album</name>
    <dbReference type="NCBI Taxonomy" id="504805"/>
    <lineage>
        <taxon>Bacteria</taxon>
        <taxon>Bacillati</taxon>
        <taxon>Actinomycetota</taxon>
        <taxon>Actinomycetes</taxon>
        <taxon>Streptosporangiales</taxon>
        <taxon>Streptosporangiaceae</taxon>
        <taxon>Sinosporangium</taxon>
    </lineage>
</organism>
<feature type="binding site" evidence="8">
    <location>
        <position position="45"/>
    </location>
    <ligand>
        <name>ATP</name>
        <dbReference type="ChEBI" id="CHEBI:30616"/>
    </ligand>
</feature>
<dbReference type="InterPro" id="IPR017866">
    <property type="entry name" value="Succ-CoA_synthase_bsu_CS"/>
</dbReference>
<gene>
    <name evidence="8" type="primary">sucC</name>
    <name evidence="10" type="ORF">SAMN05421505_11716</name>
</gene>
<dbReference type="SUPFAM" id="SSF52210">
    <property type="entry name" value="Succinyl-CoA synthetase domains"/>
    <property type="match status" value="1"/>
</dbReference>
<dbReference type="InterPro" id="IPR013650">
    <property type="entry name" value="ATP-grasp_succ-CoA_synth-type"/>
</dbReference>
<dbReference type="InterPro" id="IPR013815">
    <property type="entry name" value="ATP_grasp_subdomain_1"/>
</dbReference>
<keyword evidence="2 8" id="KW-0816">Tricarboxylic acid cycle</keyword>
<dbReference type="GO" id="GO:0005524">
    <property type="term" value="F:ATP binding"/>
    <property type="evidence" value="ECO:0007669"/>
    <property type="project" value="UniProtKB-UniRule"/>
</dbReference>
<dbReference type="NCBIfam" id="NF001913">
    <property type="entry name" value="PRK00696.1"/>
    <property type="match status" value="1"/>
</dbReference>
<dbReference type="InterPro" id="IPR016102">
    <property type="entry name" value="Succinyl-CoA_synth-like"/>
</dbReference>
<feature type="binding site" evidence="8">
    <location>
        <begin position="318"/>
        <end position="320"/>
    </location>
    <ligand>
        <name>substrate</name>
        <note>ligand shared with subunit alpha</note>
    </ligand>
</feature>
<dbReference type="Gene3D" id="3.30.470.20">
    <property type="entry name" value="ATP-grasp fold, B domain"/>
    <property type="match status" value="1"/>
</dbReference>
<dbReference type="FunFam" id="3.30.470.20:FF:000002">
    <property type="entry name" value="Succinate--CoA ligase [ADP-forming] subunit beta"/>
    <property type="match status" value="1"/>
</dbReference>
<dbReference type="STRING" id="504805.SAMN05421505_11716"/>
<dbReference type="HAMAP" id="MF_00558">
    <property type="entry name" value="Succ_CoA_beta"/>
    <property type="match status" value="1"/>
</dbReference>